<organism evidence="1">
    <name type="scientific">Rhizophora mucronata</name>
    <name type="common">Asiatic mangrove</name>
    <dbReference type="NCBI Taxonomy" id="61149"/>
    <lineage>
        <taxon>Eukaryota</taxon>
        <taxon>Viridiplantae</taxon>
        <taxon>Streptophyta</taxon>
        <taxon>Embryophyta</taxon>
        <taxon>Tracheophyta</taxon>
        <taxon>Spermatophyta</taxon>
        <taxon>Magnoliopsida</taxon>
        <taxon>eudicotyledons</taxon>
        <taxon>Gunneridae</taxon>
        <taxon>Pentapetalae</taxon>
        <taxon>rosids</taxon>
        <taxon>fabids</taxon>
        <taxon>Malpighiales</taxon>
        <taxon>Rhizophoraceae</taxon>
        <taxon>Rhizophora</taxon>
    </lineage>
</organism>
<proteinExistence type="predicted"/>
<protein>
    <submittedName>
        <fullName evidence="1">Uncharacterized protein</fullName>
    </submittedName>
</protein>
<dbReference type="EMBL" id="GGEC01003101">
    <property type="protein sequence ID" value="MBW83584.1"/>
    <property type="molecule type" value="Transcribed_RNA"/>
</dbReference>
<evidence type="ECO:0000313" key="1">
    <source>
        <dbReference type="EMBL" id="MBW83584.1"/>
    </source>
</evidence>
<dbReference type="AlphaFoldDB" id="A0A2P2IQU2"/>
<name>A0A2P2IQU2_RHIMU</name>
<dbReference type="EMBL" id="GGEC01003100">
    <property type="protein sequence ID" value="MBW83583.1"/>
    <property type="molecule type" value="Transcribed_RNA"/>
</dbReference>
<accession>A0A2P2IQU2</accession>
<reference evidence="1" key="1">
    <citation type="submission" date="2018-02" db="EMBL/GenBank/DDBJ databases">
        <title>Rhizophora mucronata_Transcriptome.</title>
        <authorList>
            <person name="Meera S.P."/>
            <person name="Sreeshan A."/>
            <person name="Augustine A."/>
        </authorList>
    </citation>
    <scope>NUCLEOTIDE SEQUENCE</scope>
    <source>
        <tissue evidence="1">Leaf</tissue>
    </source>
</reference>
<sequence length="62" mass="7296">MKERMQLGSVLSQLLHRKMRTFLHFVLCNYSFGMKSRDAAINLSTILYTMYMYNMLNAGQVQ</sequence>